<dbReference type="InterPro" id="IPR019999">
    <property type="entry name" value="Anth_synth_I-like"/>
</dbReference>
<dbReference type="InterPro" id="IPR005801">
    <property type="entry name" value="ADC_synthase"/>
</dbReference>
<dbReference type="NCBIfam" id="TIGR00553">
    <property type="entry name" value="pabB"/>
    <property type="match status" value="1"/>
</dbReference>
<accession>A0A1H3W7U7</accession>
<dbReference type="InterPro" id="IPR005802">
    <property type="entry name" value="ADC_synth_comp_1"/>
</dbReference>
<gene>
    <name evidence="2" type="ORF">SAMN05421875_102122</name>
</gene>
<dbReference type="PANTHER" id="PTHR11236:SF50">
    <property type="entry name" value="AMINODEOXYCHORISMATE SYNTHASE COMPONENT 1"/>
    <property type="match status" value="1"/>
</dbReference>
<dbReference type="InterPro" id="IPR036038">
    <property type="entry name" value="Aminotransferase-like"/>
</dbReference>
<reference evidence="3" key="1">
    <citation type="submission" date="2016-10" db="EMBL/GenBank/DDBJ databases">
        <authorList>
            <person name="Varghese N."/>
            <person name="Submissions S."/>
        </authorList>
    </citation>
    <scope>NUCLEOTIDE SEQUENCE [LARGE SCALE GENOMIC DNA]</scope>
    <source>
        <strain evidence="3">DSM 25157</strain>
    </source>
</reference>
<dbReference type="Proteomes" id="UP000199002">
    <property type="component" value="Unassembled WGS sequence"/>
</dbReference>
<dbReference type="InterPro" id="IPR043132">
    <property type="entry name" value="BCAT-like_C"/>
</dbReference>
<keyword evidence="3" id="KW-1185">Reference proteome</keyword>
<dbReference type="InterPro" id="IPR015890">
    <property type="entry name" value="Chorismate_C"/>
</dbReference>
<feature type="domain" description="Chorismate-utilising enzyme C-terminal" evidence="1">
    <location>
        <begin position="115"/>
        <end position="387"/>
    </location>
</feature>
<protein>
    <submittedName>
        <fullName evidence="2">Para-aminobenzoate synthetase / 4-amino-4-deoxychorismate lyase</fullName>
    </submittedName>
</protein>
<evidence type="ECO:0000313" key="3">
    <source>
        <dbReference type="Proteomes" id="UP000199002"/>
    </source>
</evidence>
<dbReference type="AlphaFoldDB" id="A0A1H3W7U7"/>
<dbReference type="PRINTS" id="PR00095">
    <property type="entry name" value="ANTSNTHASEI"/>
</dbReference>
<dbReference type="PANTHER" id="PTHR11236">
    <property type="entry name" value="AMINOBENZOATE/ANTHRANILATE SYNTHASE"/>
    <property type="match status" value="1"/>
</dbReference>
<dbReference type="SUPFAM" id="SSF56752">
    <property type="entry name" value="D-aminoacid aminotransferase-like PLP-dependent enzymes"/>
    <property type="match status" value="1"/>
</dbReference>
<evidence type="ECO:0000259" key="1">
    <source>
        <dbReference type="Pfam" id="PF00425"/>
    </source>
</evidence>
<dbReference type="Gene3D" id="3.20.10.10">
    <property type="entry name" value="D-amino Acid Aminotransferase, subunit A, domain 2"/>
    <property type="match status" value="1"/>
</dbReference>
<dbReference type="Pfam" id="PF01063">
    <property type="entry name" value="Aminotran_4"/>
    <property type="match status" value="1"/>
</dbReference>
<dbReference type="STRING" id="592050.SAMN05421875_102122"/>
<proteinExistence type="predicted"/>
<sequence>MTPTALIDFTHPHDRGAPRLRHAFGAPRQVLQTHALHEVRGVLDAVHAAAQRGQWCVGHVRYEAAAAFDAALQTQAADGPLAWFAVYDAPMPWPAEDATEEAAAAHIAWTGAPDRAGFDAAIARIQQAIAAGEFYQVNYTAPLTGAFQGSPAALFAALQRAQPGGYAAHIDAGGEQVLSVSPELFFDWQDAPGGGHILTRPMKGTAARGATPAEDAAQAAHLRASPKERAENVMIVDLLRNDLSRIAQPHSVRVPALFHTEALPTVWQMTSDVQARTRPGTTLGDVFAALFPCGSVTGAPKVRAMQMIRALEAAPRGIYCGAIGVVRPAGAAGADGCHGVAATFNVPIRTVVLRTGADGTTTATCGIGSGITSGATADAEWAEWRHKRAFALRASAPFDLLETLALQAGRFRHLGDHLARLQSAAEHFNRPFDAAAVQHCLDALAASHPAGAWRVRLLLGERGQPRAEAFALQPTPEPVRLQLAQHPLAEAQGEFVRYKTTRRAHYAAFAPTTPGVFDTVLYNEAGEITESTFGSIAMLIDGRWVTPPLACGLLPGVGRAVALREGRLTEAVVRLADVPCVQAWAFINSLRGWLAAELVP</sequence>
<dbReference type="GO" id="GO:0046820">
    <property type="term" value="F:4-amino-4-deoxychorismate synthase activity"/>
    <property type="evidence" value="ECO:0007669"/>
    <property type="project" value="TreeGrafter"/>
</dbReference>
<dbReference type="EMBL" id="FNQJ01000002">
    <property type="protein sequence ID" value="SDZ83209.1"/>
    <property type="molecule type" value="Genomic_DNA"/>
</dbReference>
<dbReference type="GeneID" id="34234057"/>
<dbReference type="SUPFAM" id="SSF56322">
    <property type="entry name" value="ADC synthase"/>
    <property type="match status" value="1"/>
</dbReference>
<dbReference type="GO" id="GO:0000162">
    <property type="term" value="P:L-tryptophan biosynthetic process"/>
    <property type="evidence" value="ECO:0007669"/>
    <property type="project" value="TreeGrafter"/>
</dbReference>
<dbReference type="Gene3D" id="3.60.120.10">
    <property type="entry name" value="Anthranilate synthase"/>
    <property type="match status" value="1"/>
</dbReference>
<dbReference type="GO" id="GO:0016829">
    <property type="term" value="F:lyase activity"/>
    <property type="evidence" value="ECO:0007669"/>
    <property type="project" value="UniProtKB-KW"/>
</dbReference>
<dbReference type="GO" id="GO:0009396">
    <property type="term" value="P:folic acid-containing compound biosynthetic process"/>
    <property type="evidence" value="ECO:0007669"/>
    <property type="project" value="InterPro"/>
</dbReference>
<dbReference type="InterPro" id="IPR043131">
    <property type="entry name" value="BCAT-like_N"/>
</dbReference>
<name>A0A1H3W7U7_9BURK</name>
<dbReference type="Pfam" id="PF00425">
    <property type="entry name" value="Chorismate_bind"/>
    <property type="match status" value="1"/>
</dbReference>
<keyword evidence="2" id="KW-0456">Lyase</keyword>
<dbReference type="Gene3D" id="3.30.470.10">
    <property type="match status" value="1"/>
</dbReference>
<evidence type="ECO:0000313" key="2">
    <source>
        <dbReference type="EMBL" id="SDZ83209.1"/>
    </source>
</evidence>
<organism evidence="2 3">
    <name type="scientific">Acidovorax soli</name>
    <dbReference type="NCBI Taxonomy" id="592050"/>
    <lineage>
        <taxon>Bacteria</taxon>
        <taxon>Pseudomonadati</taxon>
        <taxon>Pseudomonadota</taxon>
        <taxon>Betaproteobacteria</taxon>
        <taxon>Burkholderiales</taxon>
        <taxon>Comamonadaceae</taxon>
        <taxon>Acidovorax</taxon>
    </lineage>
</organism>
<dbReference type="InterPro" id="IPR001544">
    <property type="entry name" value="Aminotrans_IV"/>
</dbReference>
<dbReference type="RefSeq" id="WP_092696844.1">
    <property type="nucleotide sequence ID" value="NZ_CAXIQL010000035.1"/>
</dbReference>